<dbReference type="PROSITE" id="PS50005">
    <property type="entry name" value="TPR"/>
    <property type="match status" value="1"/>
</dbReference>
<keyword evidence="1 2" id="KW-0694">RNA-binding</keyword>
<dbReference type="Pfam" id="PF13181">
    <property type="entry name" value="TPR_8"/>
    <property type="match status" value="1"/>
</dbReference>
<dbReference type="OrthoDB" id="10006270at2759"/>
<dbReference type="Gene3D" id="4.10.640.40">
    <property type="entry name" value="Cytoplasmic polyadenylation element-binding protein, ZZ domain"/>
    <property type="match status" value="1"/>
</dbReference>
<evidence type="ECO:0000256" key="4">
    <source>
        <dbReference type="SAM" id="MobiDB-lite"/>
    </source>
</evidence>
<dbReference type="InterPro" id="IPR019734">
    <property type="entry name" value="TPR_rpt"/>
</dbReference>
<dbReference type="Gene3D" id="3.30.70.330">
    <property type="match status" value="2"/>
</dbReference>
<dbReference type="CDD" id="cd19757">
    <property type="entry name" value="Bbox1"/>
    <property type="match status" value="1"/>
</dbReference>
<dbReference type="SUPFAM" id="SSF54928">
    <property type="entry name" value="RNA-binding domain, RBD"/>
    <property type="match status" value="1"/>
</dbReference>
<dbReference type="SMART" id="SM00360">
    <property type="entry name" value="RRM"/>
    <property type="match status" value="2"/>
</dbReference>
<dbReference type="CDD" id="cd12725">
    <property type="entry name" value="RRM2_CPEB1"/>
    <property type="match status" value="1"/>
</dbReference>
<dbReference type="GO" id="GO:0005634">
    <property type="term" value="C:nucleus"/>
    <property type="evidence" value="ECO:0007669"/>
    <property type="project" value="TreeGrafter"/>
</dbReference>
<dbReference type="GO" id="GO:0005737">
    <property type="term" value="C:cytoplasm"/>
    <property type="evidence" value="ECO:0007669"/>
    <property type="project" value="TreeGrafter"/>
</dbReference>
<organism evidence="6 7">
    <name type="scientific">Clunio marinus</name>
    <dbReference type="NCBI Taxonomy" id="568069"/>
    <lineage>
        <taxon>Eukaryota</taxon>
        <taxon>Metazoa</taxon>
        <taxon>Ecdysozoa</taxon>
        <taxon>Arthropoda</taxon>
        <taxon>Hexapoda</taxon>
        <taxon>Insecta</taxon>
        <taxon>Pterygota</taxon>
        <taxon>Neoptera</taxon>
        <taxon>Endopterygota</taxon>
        <taxon>Diptera</taxon>
        <taxon>Nematocera</taxon>
        <taxon>Chironomoidea</taxon>
        <taxon>Chironomidae</taxon>
        <taxon>Clunio</taxon>
    </lineage>
</organism>
<dbReference type="GO" id="GO:0008135">
    <property type="term" value="F:translation factor activity, RNA binding"/>
    <property type="evidence" value="ECO:0007669"/>
    <property type="project" value="TreeGrafter"/>
</dbReference>
<dbReference type="GO" id="GO:0045202">
    <property type="term" value="C:synapse"/>
    <property type="evidence" value="ECO:0007669"/>
    <property type="project" value="TreeGrafter"/>
</dbReference>
<sequence>MEDCEANQNTCRSDFHTTDIESYRKLVLQLSSLRRYKSALFWAEKVVVLSKHYPKDVYQLAQCMFMLSEYNRAAHVIKSSGLEKTNLLCFTLLIECLYASKDYQDALNLLTSTEIEDLNTSLHNDSEMDSLVSPVNDANKNDVLASLYLLKAKILESMDKRTLAIDCYIQALQKSVYLTEALDALMQHEMLMAWEEKDLISHILPSPQQGNEADLKILKHLYESKLKKYYTAQTQINHPEKTPNNTQLLNVINEKIKKSELLENRKSIGLSTSTTIKGTMKLFSSPSPLGIMSPANKILSELKNTSSSSFSIQSSLSRISMLNTSRTVNTSKITSASTIKNPTNCITASKALQLLDNSVDVMVSHAEELFYNCEYKQCIKIIEAILERDPYHKKTLFVQIGCLMELKDSNGLFYMAHKLVDLYPDEAIAWYAVGCYYDLINKTEQGRRYLTKAATLDRLFGPAWLAYGHSFAKEKEHDQAMAAYFKATQLMRGCHLPLLYIGVECGLTKNFEMAEKFFYQAMSLAPLDVFVLHELGVIKYESEAWEDAEEIFRTTLNMVTEMCKRNNEPLSDRWEPLLNNLGHSCRKNKKLSESLSYHTKALSLKPLNPQTYTAIGFVHALMGNLNKAVESFHKSLSLKRDDAITSTILKTVLEDLVEEMVEEDMTPIAETTIFPKVNSGLSDDAKESSDTFRKLKFEDNESDMSLDTSNFKDCAGSLTGSDILQKHSINSLLEHNEMILPTEADNSNLTFADLFGNMATSTPMKGNIQNGFNSHNGNNSNYIPTTTPKNSFESFQFDNRSLQRNMSYECNVTTPTTPSTPGSSKVFQNSPPSFGNDSNNSRSSYESFYNLSRSNSPIINDSQDLTSNSFENRSLMELMNILQLNSPTQSQQHEVQQRQQEQQCYQYSQAELKQLQAFQAFQLLQQQQNHQLPQLNSPPIQQILQQQLLNRFNQVQQLQIWRQSPSNNNNNNNNNSGNNTALDHAAKYHRTSAALYDASCTWSGVLPPRSHRFITYSPKVFLGGIPWDISEQTLMQILKPFGQIRIEWPGKEQNVAQPKGYVYVIFESEKQVKALLQAFTIQDTFSGSSSGESTGSITSLCNSSVSGNTNGNYYYKISSKRIKEKEVEVIPWIIGDSNYIKNTNQKLDSTKTVFVGALHGKLTAEALAKIMNDLFDGVVYAGIDTDKYKYPIGSGRVTFNNTRSYMRAVSAAFIEIKTSKFTKKVQVDPYLEDSLCSLCGVQHGPYYCRELSCFRYFCRQCWQIRHINDIHLRNHKPLTRNSKTQQIVGVGPNAFPSLSFGSSSSGSNPESPSSPAGGNSGMNPLMGYGHK</sequence>
<dbReference type="InterPro" id="IPR012677">
    <property type="entry name" value="Nucleotide-bd_a/b_plait_sf"/>
</dbReference>
<dbReference type="FunFam" id="3.30.70.330:FF:000054">
    <property type="entry name" value="Cytoplasmic polyadenylation element-binding protein 1"/>
    <property type="match status" value="1"/>
</dbReference>
<dbReference type="SUPFAM" id="SSF48452">
    <property type="entry name" value="TPR-like"/>
    <property type="match status" value="2"/>
</dbReference>
<proteinExistence type="predicted"/>
<feature type="domain" description="RRM" evidence="5">
    <location>
        <begin position="1018"/>
        <end position="1087"/>
    </location>
</feature>
<dbReference type="Pfam" id="PF16367">
    <property type="entry name" value="RRM_7"/>
    <property type="match status" value="1"/>
</dbReference>
<dbReference type="PANTHER" id="PTHR12566">
    <property type="entry name" value="CYTOPLASMIC POLYADENYLATION ELEMENT BINDING PROTEIN CPEB"/>
    <property type="match status" value="1"/>
</dbReference>
<dbReference type="InterPro" id="IPR011990">
    <property type="entry name" value="TPR-like_helical_dom_sf"/>
</dbReference>
<dbReference type="Proteomes" id="UP000183832">
    <property type="component" value="Unassembled WGS sequence"/>
</dbReference>
<feature type="repeat" description="TPR" evidence="3">
    <location>
        <begin position="609"/>
        <end position="642"/>
    </location>
</feature>
<dbReference type="Pfam" id="PF12895">
    <property type="entry name" value="ANAPC3"/>
    <property type="match status" value="1"/>
</dbReference>
<dbReference type="GO" id="GO:0003730">
    <property type="term" value="F:mRNA 3'-UTR binding"/>
    <property type="evidence" value="ECO:0007669"/>
    <property type="project" value="InterPro"/>
</dbReference>
<evidence type="ECO:0000256" key="2">
    <source>
        <dbReference type="PROSITE-ProRule" id="PRU00176"/>
    </source>
</evidence>
<evidence type="ECO:0000256" key="3">
    <source>
        <dbReference type="PROSITE-ProRule" id="PRU00339"/>
    </source>
</evidence>
<dbReference type="GO" id="GO:0000900">
    <property type="term" value="F:mRNA regulatory element binding translation repressor activity"/>
    <property type="evidence" value="ECO:0007669"/>
    <property type="project" value="TreeGrafter"/>
</dbReference>
<accession>A0A1J1I886</accession>
<dbReference type="STRING" id="568069.A0A1J1I886"/>
<dbReference type="InterPro" id="IPR013087">
    <property type="entry name" value="Znf_C2H2_type"/>
</dbReference>
<feature type="compositionally biased region" description="Low complexity" evidence="4">
    <location>
        <begin position="1300"/>
        <end position="1324"/>
    </location>
</feature>
<keyword evidence="3" id="KW-0802">TPR repeat</keyword>
<dbReference type="InterPro" id="IPR000504">
    <property type="entry name" value="RRM_dom"/>
</dbReference>
<dbReference type="PANTHER" id="PTHR12566:SF9">
    <property type="entry name" value="CYTOPLASMIC POLYADENYLATION ELEMENT-BINDING PROTEIN 1"/>
    <property type="match status" value="1"/>
</dbReference>
<evidence type="ECO:0000313" key="6">
    <source>
        <dbReference type="EMBL" id="CRK94625.1"/>
    </source>
</evidence>
<feature type="compositionally biased region" description="Low complexity" evidence="4">
    <location>
        <begin position="813"/>
        <end position="824"/>
    </location>
</feature>
<dbReference type="GO" id="GO:2000766">
    <property type="term" value="P:negative regulation of cytoplasmic translation"/>
    <property type="evidence" value="ECO:0007669"/>
    <property type="project" value="TreeGrafter"/>
</dbReference>
<dbReference type="EMBL" id="CVRI01000039">
    <property type="protein sequence ID" value="CRK94625.1"/>
    <property type="molecule type" value="Genomic_DNA"/>
</dbReference>
<gene>
    <name evidence="6" type="ORF">CLUMA_CG008125</name>
</gene>
<dbReference type="InterPro" id="IPR034819">
    <property type="entry name" value="CPEB"/>
</dbReference>
<feature type="region of interest" description="Disordered" evidence="4">
    <location>
        <begin position="812"/>
        <end position="845"/>
    </location>
</feature>
<dbReference type="PROSITE" id="PS00028">
    <property type="entry name" value="ZINC_FINGER_C2H2_1"/>
    <property type="match status" value="2"/>
</dbReference>
<name>A0A1J1I886_9DIPT</name>
<dbReference type="Pfam" id="PF16366">
    <property type="entry name" value="CEBP_ZZ"/>
    <property type="match status" value="1"/>
</dbReference>
<dbReference type="PROSITE" id="PS50102">
    <property type="entry name" value="RRM"/>
    <property type="match status" value="1"/>
</dbReference>
<feature type="region of interest" description="Disordered" evidence="4">
    <location>
        <begin position="1300"/>
        <end position="1331"/>
    </location>
</feature>
<feature type="compositionally biased region" description="Polar residues" evidence="4">
    <location>
        <begin position="825"/>
        <end position="845"/>
    </location>
</feature>
<dbReference type="InterPro" id="IPR035979">
    <property type="entry name" value="RBD_domain_sf"/>
</dbReference>
<dbReference type="InterPro" id="IPR038446">
    <property type="entry name" value="CEBP_ZZ_sf"/>
</dbReference>
<dbReference type="InterPro" id="IPR032296">
    <property type="entry name" value="CEBP_ZZ"/>
</dbReference>
<protein>
    <submittedName>
        <fullName evidence="6">CLUMA_CG008125, isoform A</fullName>
    </submittedName>
</protein>
<dbReference type="SMART" id="SM00028">
    <property type="entry name" value="TPR"/>
    <property type="match status" value="8"/>
</dbReference>
<keyword evidence="7" id="KW-1185">Reference proteome</keyword>
<dbReference type="GO" id="GO:0043005">
    <property type="term" value="C:neuron projection"/>
    <property type="evidence" value="ECO:0007669"/>
    <property type="project" value="TreeGrafter"/>
</dbReference>
<dbReference type="Gene3D" id="1.25.40.10">
    <property type="entry name" value="Tetratricopeptide repeat domain"/>
    <property type="match status" value="2"/>
</dbReference>
<evidence type="ECO:0000256" key="1">
    <source>
        <dbReference type="ARBA" id="ARBA00022884"/>
    </source>
</evidence>
<evidence type="ECO:0000313" key="7">
    <source>
        <dbReference type="Proteomes" id="UP000183832"/>
    </source>
</evidence>
<reference evidence="6 7" key="1">
    <citation type="submission" date="2015-04" db="EMBL/GenBank/DDBJ databases">
        <authorList>
            <person name="Syromyatnikov M.Y."/>
            <person name="Popov V.N."/>
        </authorList>
    </citation>
    <scope>NUCLEOTIDE SEQUENCE [LARGE SCALE GENOMIC DNA]</scope>
</reference>
<evidence type="ECO:0000259" key="5">
    <source>
        <dbReference type="PROSITE" id="PS50102"/>
    </source>
</evidence>
<dbReference type="GO" id="GO:0043022">
    <property type="term" value="F:ribosome binding"/>
    <property type="evidence" value="ECO:0007669"/>
    <property type="project" value="TreeGrafter"/>
</dbReference>